<reference evidence="2" key="1">
    <citation type="submission" date="2022-10" db="EMBL/GenBank/DDBJ databases">
        <authorList>
            <person name="Meaden S."/>
        </authorList>
    </citation>
    <scope>NUCLEOTIDE SEQUENCE</scope>
</reference>
<protein>
    <submittedName>
        <fullName evidence="2">Head closure Hc2</fullName>
    </submittedName>
</protein>
<name>A0A9N6ZGJ4_9VIRU</name>
<proteinExistence type="predicted"/>
<evidence type="ECO:0000256" key="1">
    <source>
        <dbReference type="SAM" id="MobiDB-lite"/>
    </source>
</evidence>
<dbReference type="Pfam" id="PF11649">
    <property type="entry name" value="T4_neck-protein"/>
    <property type="match status" value="1"/>
</dbReference>
<dbReference type="EMBL" id="OX359470">
    <property type="protein sequence ID" value="CAI3971263.1"/>
    <property type="molecule type" value="Genomic_DNA"/>
</dbReference>
<feature type="region of interest" description="Disordered" evidence="1">
    <location>
        <begin position="200"/>
        <end position="230"/>
    </location>
</feature>
<evidence type="ECO:0000313" key="2">
    <source>
        <dbReference type="EMBL" id="CAI3971263.1"/>
    </source>
</evidence>
<organism evidence="2">
    <name type="scientific">Ochrobactrum phage ORM_20</name>
    <dbReference type="NCBI Taxonomy" id="2985243"/>
    <lineage>
        <taxon>Viruses</taxon>
    </lineage>
</organism>
<sequence length="230" mass="25923">MTSKLFNQGVFNSDAGFLQKMHNAFIHENGIDIEYLHRTVMNKDPVLNEPLTSVFKEAVQLDAWIASHELFFPGNQTIGMNGFNFAFSAATLHISRPEFLAKVKIDAPHTGDLIFIHTNKMLFEIIDVNAKDSVISGGRIFVFEVSLKPFRYGEGYSNFDDIKDSNSNSGGLIQDMLDMVDDSRWRDGCKDDEQSMKDMKDKLGSQSQNADLECDSGHKIHRDKGNFGFN</sequence>
<accession>A0A9N6ZGJ4</accession>
<dbReference type="InterPro" id="IPR021674">
    <property type="entry name" value="Phage_T4_Gp14_neck-protein"/>
</dbReference>
<gene>
    <name evidence="2" type="ORF">ORM20_00214</name>
</gene>